<dbReference type="PANTHER" id="PTHR19354:SF5">
    <property type="entry name" value="ZIPPER PUTATIVE TUMOR SUPPRESSOR 1-RELATED"/>
    <property type="match status" value="1"/>
</dbReference>
<evidence type="ECO:0000313" key="9">
    <source>
        <dbReference type="RefSeq" id="XP_028270358.1"/>
    </source>
</evidence>
<reference evidence="7 8" key="1">
    <citation type="submission" date="2025-04" db="UniProtKB">
        <authorList>
            <consortium name="RefSeq"/>
        </authorList>
    </citation>
    <scope>IDENTIFICATION</scope>
</reference>
<comment type="subcellular location">
    <subcellularLocation>
        <location evidence="1">Cytoplasm</location>
    </subcellularLocation>
</comment>
<dbReference type="RefSeq" id="XP_028270358.1">
    <property type="nucleotide sequence ID" value="XM_028414557.1"/>
</dbReference>
<evidence type="ECO:0000256" key="2">
    <source>
        <dbReference type="ARBA" id="ARBA00022490"/>
    </source>
</evidence>
<keyword evidence="3 4" id="KW-0175">Coiled coil</keyword>
<dbReference type="Proteomes" id="UP000515145">
    <property type="component" value="Chromosome 9"/>
</dbReference>
<dbReference type="RefSeq" id="XP_028270356.1">
    <property type="nucleotide sequence ID" value="XM_028414555.1"/>
</dbReference>
<evidence type="ECO:0000313" key="6">
    <source>
        <dbReference type="Proteomes" id="UP000515145"/>
    </source>
</evidence>
<evidence type="ECO:0000256" key="3">
    <source>
        <dbReference type="ARBA" id="ARBA00023054"/>
    </source>
</evidence>
<dbReference type="OrthoDB" id="10030037at2759"/>
<dbReference type="AlphaFoldDB" id="A0A6P7J0V1"/>
<feature type="region of interest" description="Disordered" evidence="5">
    <location>
        <begin position="84"/>
        <end position="103"/>
    </location>
</feature>
<feature type="region of interest" description="Disordered" evidence="5">
    <location>
        <begin position="534"/>
        <end position="556"/>
    </location>
</feature>
<feature type="region of interest" description="Disordered" evidence="5">
    <location>
        <begin position="160"/>
        <end position="218"/>
    </location>
</feature>
<dbReference type="GO" id="GO:0048814">
    <property type="term" value="P:regulation of dendrite morphogenesis"/>
    <property type="evidence" value="ECO:0007669"/>
    <property type="project" value="TreeGrafter"/>
</dbReference>
<feature type="compositionally biased region" description="Polar residues" evidence="5">
    <location>
        <begin position="263"/>
        <end position="278"/>
    </location>
</feature>
<dbReference type="RefSeq" id="XP_028270357.1">
    <property type="nucleotide sequence ID" value="XM_028414556.1"/>
</dbReference>
<dbReference type="GO" id="GO:0043197">
    <property type="term" value="C:dendritic spine"/>
    <property type="evidence" value="ECO:0007669"/>
    <property type="project" value="TreeGrafter"/>
</dbReference>
<evidence type="ECO:0000313" key="8">
    <source>
        <dbReference type="RefSeq" id="XP_028270357.1"/>
    </source>
</evidence>
<name>A0A6P7J0V1_9TELE</name>
<proteinExistence type="predicted"/>
<keyword evidence="6" id="KW-1185">Reference proteome</keyword>
<organism evidence="6 8">
    <name type="scientific">Parambassis ranga</name>
    <name type="common">Indian glassy fish</name>
    <dbReference type="NCBI Taxonomy" id="210632"/>
    <lineage>
        <taxon>Eukaryota</taxon>
        <taxon>Metazoa</taxon>
        <taxon>Chordata</taxon>
        <taxon>Craniata</taxon>
        <taxon>Vertebrata</taxon>
        <taxon>Euteleostomi</taxon>
        <taxon>Actinopterygii</taxon>
        <taxon>Neopterygii</taxon>
        <taxon>Teleostei</taxon>
        <taxon>Neoteleostei</taxon>
        <taxon>Acanthomorphata</taxon>
        <taxon>Ovalentaria</taxon>
        <taxon>Ambassidae</taxon>
        <taxon>Parambassis</taxon>
    </lineage>
</organism>
<evidence type="ECO:0000256" key="4">
    <source>
        <dbReference type="SAM" id="Coils"/>
    </source>
</evidence>
<feature type="coiled-coil region" evidence="4">
    <location>
        <begin position="435"/>
        <end position="518"/>
    </location>
</feature>
<dbReference type="PANTHER" id="PTHR19354">
    <property type="entry name" value="ZIPPER PUTATIVE TUMOR SUPPRESSOR 2 HOMOLOG-LIKE PROTEIN-RELATED"/>
    <property type="match status" value="1"/>
</dbReference>
<evidence type="ECO:0000256" key="5">
    <source>
        <dbReference type="SAM" id="MobiDB-lite"/>
    </source>
</evidence>
<protein>
    <submittedName>
        <fullName evidence="7 8">Leucine zipper putative tumor suppressor 1-like</fullName>
    </submittedName>
</protein>
<feature type="region of interest" description="Disordered" evidence="5">
    <location>
        <begin position="253"/>
        <end position="278"/>
    </location>
</feature>
<feature type="compositionally biased region" description="Polar residues" evidence="5">
    <location>
        <begin position="534"/>
        <end position="543"/>
    </location>
</feature>
<feature type="compositionally biased region" description="Polar residues" evidence="5">
    <location>
        <begin position="172"/>
        <end position="200"/>
    </location>
</feature>
<feature type="compositionally biased region" description="Basic and acidic residues" evidence="5">
    <location>
        <begin position="86"/>
        <end position="103"/>
    </location>
</feature>
<accession>A0A6P7J0V1</accession>
<sequence>MGSVSSLINGNSLNSKHCKASEYRLKEEKGHHRKSGGCSLDGLLKCSFTQGPSSSTHPSKGLSHSRSGRSEDFFYIKVSHKQRSMYHRERSVEDRVSRDGESDGRLQPKLLLMTGKMTERTSAEKSLVRSTAFKPVNPMRTSSTETGHNNLDHILCPLKNTSSPNIRHKQDTLGTLSDSGRNSMSSLPTHSTSGSLNASTAPACHSDGSSALANSLSKGGQPNFPPWVNKNNSNLDCGYTAGLNSNELAAKANEDAGSPFSADESSPFSETTGGIRSPITTDESLIEHLEQRLLERETELQELQVSFEVKEADTCQLFEERQRYCAEEMEGLRQRCSTKLHQVSQMAAKTHQALQLQVSQLQAEKKRLQEEVTKLTREKDLVELRLKSYETENTQLAPTLEETQWEVCQKTGEISLLKQQLRECQADVSHKLNEIVSLRASMKENTAKMEMLQKQNKDHEDKLHSRTIEVEVCQNELQRKKNEADFLRDKVGKLEKDIQEMKQDLATAKEQRLQHTLQLGVDSQTQALKRLIQGSDSSDQGQGEESRDHISTESLQTEVERLKQQLREEKEAQEKLASNFEQERQTWNKEKDRVIKYQKQLQINYLQMHKKNQDLERILKELTAELESRTELGIDLGYSSGLQTYDDVIATEI</sequence>
<feature type="coiled-coil region" evidence="4">
    <location>
        <begin position="351"/>
        <end position="392"/>
    </location>
</feature>
<dbReference type="GeneID" id="114441571"/>
<dbReference type="CTD" id="11178"/>
<dbReference type="GO" id="GO:0048167">
    <property type="term" value="P:regulation of synaptic plasticity"/>
    <property type="evidence" value="ECO:0007669"/>
    <property type="project" value="TreeGrafter"/>
</dbReference>
<evidence type="ECO:0000313" key="7">
    <source>
        <dbReference type="RefSeq" id="XP_028270356.1"/>
    </source>
</evidence>
<evidence type="ECO:0000256" key="1">
    <source>
        <dbReference type="ARBA" id="ARBA00004496"/>
    </source>
</evidence>
<dbReference type="InterPro" id="IPR045329">
    <property type="entry name" value="LZTS"/>
</dbReference>
<feature type="compositionally biased region" description="Polar residues" evidence="5">
    <location>
        <begin position="207"/>
        <end position="218"/>
    </location>
</feature>
<gene>
    <name evidence="7 8 9" type="primary">LOC114441571</name>
</gene>
<dbReference type="GO" id="GO:0005737">
    <property type="term" value="C:cytoplasm"/>
    <property type="evidence" value="ECO:0007669"/>
    <property type="project" value="UniProtKB-SubCell"/>
</dbReference>
<dbReference type="Pfam" id="PF06818">
    <property type="entry name" value="Fez1"/>
    <property type="match status" value="1"/>
</dbReference>
<keyword evidence="2" id="KW-0963">Cytoplasm</keyword>